<keyword evidence="3" id="KW-1185">Reference proteome</keyword>
<dbReference type="AlphaFoldDB" id="A0A951IXZ0"/>
<evidence type="ECO:0000313" key="2">
    <source>
        <dbReference type="EMBL" id="MBW3468169.1"/>
    </source>
</evidence>
<feature type="domain" description="DinB-like" evidence="1">
    <location>
        <begin position="13"/>
        <end position="168"/>
    </location>
</feature>
<gene>
    <name evidence="2" type="ORF">EGN73_10130</name>
</gene>
<dbReference type="Proteomes" id="UP000727490">
    <property type="component" value="Unassembled WGS sequence"/>
</dbReference>
<dbReference type="EMBL" id="RPHB01000004">
    <property type="protein sequence ID" value="MBW3468169.1"/>
    <property type="molecule type" value="Genomic_DNA"/>
</dbReference>
<dbReference type="InterPro" id="IPR024775">
    <property type="entry name" value="DinB-like"/>
</dbReference>
<evidence type="ECO:0000313" key="3">
    <source>
        <dbReference type="Proteomes" id="UP000727490"/>
    </source>
</evidence>
<name>A0A951IXZ0_9BACT</name>
<evidence type="ECO:0000259" key="1">
    <source>
        <dbReference type="Pfam" id="PF12867"/>
    </source>
</evidence>
<sequence length="176" mass="20249">MKHLEELSKISEEVIDTFGNLSGEVLNQRPSPEKWSIAENLSHLIQVNESYFPLFKKVKEGTFQAPFIARFGFFSKLFGNMIYNSVSDGGKKKVKTFPAWKPKEGNKPEIIQEFLGHQKELSEEIVSIQPFLEKQTIIHSPVNKLIVYSLDQALDIILAHEWRHLDQAKEALKQLK</sequence>
<dbReference type="Pfam" id="PF12867">
    <property type="entry name" value="DinB_2"/>
    <property type="match status" value="1"/>
</dbReference>
<comment type="caution">
    <text evidence="2">The sequence shown here is derived from an EMBL/GenBank/DDBJ whole genome shotgun (WGS) entry which is preliminary data.</text>
</comment>
<protein>
    <submittedName>
        <fullName evidence="2">DinB family protein</fullName>
    </submittedName>
</protein>
<organism evidence="2 3">
    <name type="scientific">Arthrospiribacter ruber</name>
    <dbReference type="NCBI Taxonomy" id="2487934"/>
    <lineage>
        <taxon>Bacteria</taxon>
        <taxon>Pseudomonadati</taxon>
        <taxon>Bacteroidota</taxon>
        <taxon>Cytophagia</taxon>
        <taxon>Cytophagales</taxon>
        <taxon>Cyclobacteriaceae</taxon>
        <taxon>Arthrospiribacter</taxon>
    </lineage>
</organism>
<proteinExistence type="predicted"/>
<accession>A0A951IXZ0</accession>
<dbReference type="RefSeq" id="WP_219289039.1">
    <property type="nucleotide sequence ID" value="NZ_RPHB01000004.1"/>
</dbReference>
<reference evidence="2 3" key="1">
    <citation type="journal article" date="2020" name="Syst. Appl. Microbiol.">
        <title>Arthrospiribacter ruber gen. nov., sp. nov., a novel bacterium isolated from Arthrospira cultures.</title>
        <authorList>
            <person name="Waleron M."/>
            <person name="Misztak A."/>
            <person name="Waleron M.M."/>
            <person name="Furmaniak M."/>
            <person name="Mrozik A."/>
            <person name="Waleron K."/>
        </authorList>
    </citation>
    <scope>NUCLEOTIDE SEQUENCE [LARGE SCALE GENOMIC DNA]</scope>
    <source>
        <strain evidence="2 3">DPMB0001</strain>
    </source>
</reference>